<keyword evidence="7" id="KW-0326">Glycosidase</keyword>
<evidence type="ECO:0000313" key="7">
    <source>
        <dbReference type="EMBL" id="MPM58442.1"/>
    </source>
</evidence>
<dbReference type="GO" id="GO:0019509">
    <property type="term" value="P:L-methionine salvage from methylthioadenosine"/>
    <property type="evidence" value="ECO:0007669"/>
    <property type="project" value="UniProtKB-UniPathway"/>
</dbReference>
<dbReference type="InterPro" id="IPR010049">
    <property type="entry name" value="MTA_SAH_Nsdase"/>
</dbReference>
<sequence>MKVALQFAMPFEFHALPGAKDLPPFETVSGIPFFEAAPGILACAGGVGKVNAAITAEILCRRFGAELILNAGVAGCCTDLATGSLVLADSLVQHDVDTTAVGDPIGLVSTVNVTEFSAWEPDTCLELLKSQGVEAVKGRVATGDWFAVKGDRARWIVDTFHPLVVEMEACAVAQTCLRNDVKFAALKSVSDHLFADNQAEEYFDFAKAMENLGRVVLPLAQALSELK</sequence>
<reference evidence="7" key="1">
    <citation type="submission" date="2019-08" db="EMBL/GenBank/DDBJ databases">
        <authorList>
            <person name="Kucharzyk K."/>
            <person name="Murdoch R.W."/>
            <person name="Higgins S."/>
            <person name="Loffler F."/>
        </authorList>
    </citation>
    <scope>NUCLEOTIDE SEQUENCE</scope>
</reference>
<name>A0A645AZ30_9ZZZZ</name>
<dbReference type="Pfam" id="PF01048">
    <property type="entry name" value="PNP_UDP_1"/>
    <property type="match status" value="1"/>
</dbReference>
<comment type="pathway">
    <text evidence="1">Amino-acid biosynthesis; L-methionine biosynthesis via salvage pathway; S-methyl-5-thio-alpha-D-ribose 1-phosphate from S-methyl-5'-thioadenosine (hydrolase route): step 1/2.</text>
</comment>
<evidence type="ECO:0000256" key="1">
    <source>
        <dbReference type="ARBA" id="ARBA00004945"/>
    </source>
</evidence>
<dbReference type="GO" id="GO:0009164">
    <property type="term" value="P:nucleoside catabolic process"/>
    <property type="evidence" value="ECO:0007669"/>
    <property type="project" value="InterPro"/>
</dbReference>
<dbReference type="InterPro" id="IPR000845">
    <property type="entry name" value="Nucleoside_phosphorylase_d"/>
</dbReference>
<evidence type="ECO:0000259" key="6">
    <source>
        <dbReference type="Pfam" id="PF01048"/>
    </source>
</evidence>
<dbReference type="GO" id="GO:0008782">
    <property type="term" value="F:adenosylhomocysteine nucleosidase activity"/>
    <property type="evidence" value="ECO:0007669"/>
    <property type="project" value="UniProtKB-EC"/>
</dbReference>
<dbReference type="GO" id="GO:0005829">
    <property type="term" value="C:cytosol"/>
    <property type="evidence" value="ECO:0007669"/>
    <property type="project" value="TreeGrafter"/>
</dbReference>
<dbReference type="CDD" id="cd09008">
    <property type="entry name" value="MTAN"/>
    <property type="match status" value="1"/>
</dbReference>
<keyword evidence="3" id="KW-0028">Amino-acid biosynthesis</keyword>
<dbReference type="PANTHER" id="PTHR46832">
    <property type="entry name" value="5'-METHYLTHIOADENOSINE/S-ADENOSYLHOMOCYSTEINE NUCLEOSIDASE"/>
    <property type="match status" value="1"/>
</dbReference>
<gene>
    <name evidence="7" type="primary">mtnN_15</name>
    <name evidence="7" type="ORF">SDC9_105273</name>
</gene>
<dbReference type="EMBL" id="VSSQ01016763">
    <property type="protein sequence ID" value="MPM58442.1"/>
    <property type="molecule type" value="Genomic_DNA"/>
</dbReference>
<protein>
    <recommendedName>
        <fullName evidence="2">adenosylhomocysteine nucleosidase</fullName>
        <ecNumber evidence="2">3.2.2.9</ecNumber>
    </recommendedName>
</protein>
<evidence type="ECO:0000256" key="4">
    <source>
        <dbReference type="ARBA" id="ARBA00022801"/>
    </source>
</evidence>
<dbReference type="PANTHER" id="PTHR46832:SF1">
    <property type="entry name" value="5'-METHYLTHIOADENOSINE_S-ADENOSYLHOMOCYSTEINE NUCLEOSIDASE"/>
    <property type="match status" value="1"/>
</dbReference>
<proteinExistence type="predicted"/>
<comment type="caution">
    <text evidence="7">The sequence shown here is derived from an EMBL/GenBank/DDBJ whole genome shotgun (WGS) entry which is preliminary data.</text>
</comment>
<feature type="domain" description="Nucleoside phosphorylase" evidence="6">
    <location>
        <begin position="3"/>
        <end position="217"/>
    </location>
</feature>
<keyword evidence="5" id="KW-0486">Methionine biosynthesis</keyword>
<evidence type="ECO:0000256" key="3">
    <source>
        <dbReference type="ARBA" id="ARBA00022605"/>
    </source>
</evidence>
<organism evidence="7">
    <name type="scientific">bioreactor metagenome</name>
    <dbReference type="NCBI Taxonomy" id="1076179"/>
    <lineage>
        <taxon>unclassified sequences</taxon>
        <taxon>metagenomes</taxon>
        <taxon>ecological metagenomes</taxon>
    </lineage>
</organism>
<dbReference type="InterPro" id="IPR035994">
    <property type="entry name" value="Nucleoside_phosphorylase_sf"/>
</dbReference>
<dbReference type="SUPFAM" id="SSF53167">
    <property type="entry name" value="Purine and uridine phosphorylases"/>
    <property type="match status" value="1"/>
</dbReference>
<dbReference type="EC" id="3.2.2.9" evidence="2"/>
<dbReference type="AlphaFoldDB" id="A0A645AZ30"/>
<dbReference type="NCBIfam" id="TIGR01704">
    <property type="entry name" value="MTA_SAH-Nsdase"/>
    <property type="match status" value="1"/>
</dbReference>
<evidence type="ECO:0000256" key="2">
    <source>
        <dbReference type="ARBA" id="ARBA00011974"/>
    </source>
</evidence>
<dbReference type="GO" id="GO:0019284">
    <property type="term" value="P:L-methionine salvage from S-adenosylmethionine"/>
    <property type="evidence" value="ECO:0007669"/>
    <property type="project" value="TreeGrafter"/>
</dbReference>
<keyword evidence="4 7" id="KW-0378">Hydrolase</keyword>
<accession>A0A645AZ30</accession>
<dbReference type="GO" id="GO:0008930">
    <property type="term" value="F:methylthioadenosine nucleosidase activity"/>
    <property type="evidence" value="ECO:0007669"/>
    <property type="project" value="InterPro"/>
</dbReference>
<dbReference type="Gene3D" id="3.40.50.1580">
    <property type="entry name" value="Nucleoside phosphorylase domain"/>
    <property type="match status" value="1"/>
</dbReference>
<dbReference type="UniPathway" id="UPA00904">
    <property type="reaction ID" value="UER00871"/>
</dbReference>
<evidence type="ECO:0000256" key="5">
    <source>
        <dbReference type="ARBA" id="ARBA00023167"/>
    </source>
</evidence>